<evidence type="ECO:0000313" key="4">
    <source>
        <dbReference type="Proteomes" id="UP000270021"/>
    </source>
</evidence>
<keyword evidence="2" id="KW-1277">Toxin-antitoxin system</keyword>
<dbReference type="EMBL" id="CP034438">
    <property type="protein sequence ID" value="AZN29212.1"/>
    <property type="molecule type" value="Genomic_DNA"/>
</dbReference>
<dbReference type="AlphaFoldDB" id="A0A3Q8WSI1"/>
<dbReference type="Proteomes" id="UP000270021">
    <property type="component" value="Chromosome"/>
</dbReference>
<name>A0A3Q8WSI1_9ACTO</name>
<dbReference type="OrthoDB" id="5326046at2"/>
<reference evidence="3 4" key="1">
    <citation type="submission" date="2018-12" db="EMBL/GenBank/DDBJ databases">
        <title>Complete genome sequence of Flaviflexus salsibiostraticola KCTC 33148.</title>
        <authorList>
            <person name="Bae J.-W."/>
        </authorList>
    </citation>
    <scope>NUCLEOTIDE SEQUENCE [LARGE SCALE GENOMIC DNA]</scope>
    <source>
        <strain evidence="3 4">KCTC 33148</strain>
    </source>
</reference>
<dbReference type="SUPFAM" id="SSF143011">
    <property type="entry name" value="RelE-like"/>
    <property type="match status" value="1"/>
</dbReference>
<dbReference type="InterPro" id="IPR035093">
    <property type="entry name" value="RelE/ParE_toxin_dom_sf"/>
</dbReference>
<keyword evidence="4" id="KW-1185">Reference proteome</keyword>
<dbReference type="PANTHER" id="PTHR35601">
    <property type="entry name" value="TOXIN RELE"/>
    <property type="match status" value="1"/>
</dbReference>
<dbReference type="Gene3D" id="3.30.2310.20">
    <property type="entry name" value="RelE-like"/>
    <property type="match status" value="1"/>
</dbReference>
<sequence length="84" mass="9585">MYDIRIAPKAAKAFKRLHPQDMRRLKQAIEELAGEPRPTGTIEVKGSGGALRIRVGNYRVIYEVKDAELVVLVISIGHRREIYR</sequence>
<comment type="similarity">
    <text evidence="1">Belongs to the RelE toxin family.</text>
</comment>
<evidence type="ECO:0000313" key="3">
    <source>
        <dbReference type="EMBL" id="AZN29212.1"/>
    </source>
</evidence>
<accession>A0A3Q8WSI1</accession>
<organism evidence="3 4">
    <name type="scientific">Flaviflexus salsibiostraticola</name>
    <dbReference type="NCBI Taxonomy" id="1282737"/>
    <lineage>
        <taxon>Bacteria</taxon>
        <taxon>Bacillati</taxon>
        <taxon>Actinomycetota</taxon>
        <taxon>Actinomycetes</taxon>
        <taxon>Actinomycetales</taxon>
        <taxon>Actinomycetaceae</taxon>
        <taxon>Flaviflexus</taxon>
    </lineage>
</organism>
<dbReference type="KEGG" id="fsl:EJO69_02035"/>
<dbReference type="Pfam" id="PF05016">
    <property type="entry name" value="ParE_toxin"/>
    <property type="match status" value="1"/>
</dbReference>
<dbReference type="InterPro" id="IPR007712">
    <property type="entry name" value="RelE/ParE_toxin"/>
</dbReference>
<protein>
    <submittedName>
        <fullName evidence="3">Type II toxin-antitoxin system RelE/ParE family toxin</fullName>
    </submittedName>
</protein>
<dbReference type="PANTHER" id="PTHR35601:SF1">
    <property type="entry name" value="TOXIN RELE"/>
    <property type="match status" value="1"/>
</dbReference>
<proteinExistence type="inferred from homology"/>
<evidence type="ECO:0000256" key="2">
    <source>
        <dbReference type="ARBA" id="ARBA00022649"/>
    </source>
</evidence>
<gene>
    <name evidence="3" type="ORF">EJO69_02035</name>
</gene>
<evidence type="ECO:0000256" key="1">
    <source>
        <dbReference type="ARBA" id="ARBA00006226"/>
    </source>
</evidence>
<dbReference type="RefSeq" id="WP_126038554.1">
    <property type="nucleotide sequence ID" value="NZ_CP034438.1"/>
</dbReference>